<keyword evidence="3" id="KW-0804">Transcription</keyword>
<evidence type="ECO:0000313" key="6">
    <source>
        <dbReference type="EMBL" id="KAK1653265.1"/>
    </source>
</evidence>
<feature type="compositionally biased region" description="Basic residues" evidence="4">
    <location>
        <begin position="499"/>
        <end position="513"/>
    </location>
</feature>
<evidence type="ECO:0000256" key="4">
    <source>
        <dbReference type="SAM" id="MobiDB-lite"/>
    </source>
</evidence>
<evidence type="ECO:0000256" key="2">
    <source>
        <dbReference type="ARBA" id="ARBA00023015"/>
    </source>
</evidence>
<dbReference type="InterPro" id="IPR011598">
    <property type="entry name" value="bHLH_dom"/>
</dbReference>
<evidence type="ECO:0000256" key="1">
    <source>
        <dbReference type="ARBA" id="ARBA00005510"/>
    </source>
</evidence>
<dbReference type="PANTHER" id="PTHR47481:SF31">
    <property type="entry name" value="OS01G0873500 PROTEIN"/>
    <property type="match status" value="1"/>
</dbReference>
<name>A0AAD8SLN8_LOLMU</name>
<evidence type="ECO:0000256" key="3">
    <source>
        <dbReference type="ARBA" id="ARBA00023163"/>
    </source>
</evidence>
<dbReference type="Proteomes" id="UP001231189">
    <property type="component" value="Unassembled WGS sequence"/>
</dbReference>
<dbReference type="PROSITE" id="PS50888">
    <property type="entry name" value="BHLH"/>
    <property type="match status" value="1"/>
</dbReference>
<protein>
    <recommendedName>
        <fullName evidence="5">BHLH domain-containing protein</fullName>
    </recommendedName>
</protein>
<feature type="compositionally biased region" description="Basic residues" evidence="4">
    <location>
        <begin position="525"/>
        <end position="538"/>
    </location>
</feature>
<feature type="domain" description="BHLH" evidence="5">
    <location>
        <begin position="154"/>
        <end position="203"/>
    </location>
</feature>
<dbReference type="GO" id="GO:0046983">
    <property type="term" value="F:protein dimerization activity"/>
    <property type="evidence" value="ECO:0007669"/>
    <property type="project" value="InterPro"/>
</dbReference>
<comment type="similarity">
    <text evidence="1">Belongs to the bHLH protein family.</text>
</comment>
<dbReference type="Pfam" id="PF14223">
    <property type="entry name" value="Retrotran_gag_2"/>
    <property type="match status" value="1"/>
</dbReference>
<dbReference type="SUPFAM" id="SSF47459">
    <property type="entry name" value="HLH, helix-loop-helix DNA-binding domain"/>
    <property type="match status" value="1"/>
</dbReference>
<proteinExistence type="inferred from homology"/>
<dbReference type="PANTHER" id="PTHR47481">
    <property type="match status" value="1"/>
</dbReference>
<reference evidence="6" key="1">
    <citation type="submission" date="2023-07" db="EMBL/GenBank/DDBJ databases">
        <title>A chromosome-level genome assembly of Lolium multiflorum.</title>
        <authorList>
            <person name="Chen Y."/>
            <person name="Copetti D."/>
            <person name="Kolliker R."/>
            <person name="Studer B."/>
        </authorList>
    </citation>
    <scope>NUCLEOTIDE SEQUENCE</scope>
    <source>
        <strain evidence="6">02402/16</strain>
        <tissue evidence="6">Leaf</tissue>
    </source>
</reference>
<organism evidence="6 7">
    <name type="scientific">Lolium multiflorum</name>
    <name type="common">Italian ryegrass</name>
    <name type="synonym">Lolium perenne subsp. multiflorum</name>
    <dbReference type="NCBI Taxonomy" id="4521"/>
    <lineage>
        <taxon>Eukaryota</taxon>
        <taxon>Viridiplantae</taxon>
        <taxon>Streptophyta</taxon>
        <taxon>Embryophyta</taxon>
        <taxon>Tracheophyta</taxon>
        <taxon>Spermatophyta</taxon>
        <taxon>Magnoliopsida</taxon>
        <taxon>Liliopsida</taxon>
        <taxon>Poales</taxon>
        <taxon>Poaceae</taxon>
        <taxon>BOP clade</taxon>
        <taxon>Pooideae</taxon>
        <taxon>Poodae</taxon>
        <taxon>Poeae</taxon>
        <taxon>Poeae Chloroplast Group 2 (Poeae type)</taxon>
        <taxon>Loliodinae</taxon>
        <taxon>Loliinae</taxon>
        <taxon>Lolium</taxon>
    </lineage>
</organism>
<dbReference type="Gene3D" id="4.10.280.10">
    <property type="entry name" value="Helix-loop-helix DNA-binding domain"/>
    <property type="match status" value="1"/>
</dbReference>
<dbReference type="InterPro" id="IPR036638">
    <property type="entry name" value="HLH_DNA-bd_sf"/>
</dbReference>
<dbReference type="SMART" id="SM00353">
    <property type="entry name" value="HLH"/>
    <property type="match status" value="1"/>
</dbReference>
<dbReference type="EMBL" id="JAUUTY010000004">
    <property type="protein sequence ID" value="KAK1653265.1"/>
    <property type="molecule type" value="Genomic_DNA"/>
</dbReference>
<comment type="caution">
    <text evidence="6">The sequence shown here is derived from an EMBL/GenBank/DDBJ whole genome shotgun (WGS) entry which is preliminary data.</text>
</comment>
<evidence type="ECO:0000313" key="7">
    <source>
        <dbReference type="Proteomes" id="UP001231189"/>
    </source>
</evidence>
<dbReference type="Pfam" id="PF00010">
    <property type="entry name" value="HLH"/>
    <property type="match status" value="1"/>
</dbReference>
<accession>A0AAD8SLN8</accession>
<keyword evidence="2" id="KW-0805">Transcription regulation</keyword>
<gene>
    <name evidence="6" type="ORF">QYE76_071070</name>
</gene>
<feature type="region of interest" description="Disordered" evidence="4">
    <location>
        <begin position="495"/>
        <end position="547"/>
    </location>
</feature>
<keyword evidence="7" id="KW-1185">Reference proteome</keyword>
<dbReference type="AlphaFoldDB" id="A0AAD8SLN8"/>
<evidence type="ECO:0000259" key="5">
    <source>
        <dbReference type="PROSITE" id="PS50888"/>
    </source>
</evidence>
<sequence>MDKFDEESFLDELMSLQRPEPWQATYQGSSAMMSDLIFYGTDQGASEASSDMDIGPFQEPLAPPRPQDAFSFDYLSEVCDPYRSFVPGVVDAAGQALAHPFHDALPDDGMQLFHAGGSASSPTTFVFRGGGVGEMNGIIRGAPGAHLRSKLNGGAPSKNLMAERRRRKRLNDRLSMLRSIVPKISKMDRTSILGDTIDYLKDLTERIKTLEGEIGAMPGELNLLNTAKNLYSGSNEEMMPMRNPIKFDVEKRPSGGIRIEICCAANPGALLSTVSTLEMLGLEIEQCVVSCFNDFGMQASCSQILPPIRGARLLSFLDPKTVAPPETIVVQKDGKEVKEENPAYDAWVATDQQVLSFILNSLTPDISVSVIGMDTAAEVWMAIKTMFATQSRTRVSNLRVALAKTKKDNMTSAQFFTKMKGLADELAAAGRPIDEEELVEYLLAGLDDTYNPLFAAIGVNGAEDLTVSDLYAQVQAYENRIELLSDVGGSVNVAARGRGGNRGRGHYGGRRGGRGYGGRGEGGRHQQHGGRGNGRRGGGRGGGNRDRDTTVCQICGKPGHEAWKCWHRYSDDKDEEEKNANMASYGVDTNWYGDTGATDHITGELNKLTMKEKYHGRDQIHTANGEGGISLGIAGSSVGGAPAATCHVALAIISLCGQ</sequence>